<dbReference type="Proteomes" id="UP000241818">
    <property type="component" value="Unassembled WGS sequence"/>
</dbReference>
<comment type="subcellular location">
    <subcellularLocation>
        <location evidence="4">Secreted</location>
    </subcellularLocation>
</comment>
<evidence type="ECO:0000259" key="17">
    <source>
        <dbReference type="Pfam" id="PF07732"/>
    </source>
</evidence>
<dbReference type="SMR" id="A0A2T3AVD8"/>
<evidence type="ECO:0000256" key="4">
    <source>
        <dbReference type="ARBA" id="ARBA00004613"/>
    </source>
</evidence>
<dbReference type="SUPFAM" id="SSF49503">
    <property type="entry name" value="Cupredoxins"/>
    <property type="match status" value="3"/>
</dbReference>
<organism evidence="18 19">
    <name type="scientific">Amorphotheca resinae ATCC 22711</name>
    <dbReference type="NCBI Taxonomy" id="857342"/>
    <lineage>
        <taxon>Eukaryota</taxon>
        <taxon>Fungi</taxon>
        <taxon>Dikarya</taxon>
        <taxon>Ascomycota</taxon>
        <taxon>Pezizomycotina</taxon>
        <taxon>Leotiomycetes</taxon>
        <taxon>Helotiales</taxon>
        <taxon>Amorphothecaceae</taxon>
        <taxon>Amorphotheca</taxon>
    </lineage>
</organism>
<keyword evidence="8" id="KW-0479">Metal-binding</keyword>
<dbReference type="InterPro" id="IPR011707">
    <property type="entry name" value="Cu-oxidase-like_N"/>
</dbReference>
<keyword evidence="12" id="KW-0325">Glycoprotein</keyword>
<dbReference type="GO" id="GO:0052716">
    <property type="term" value="F:hydroquinone:oxygen oxidoreductase activity"/>
    <property type="evidence" value="ECO:0007669"/>
    <property type="project" value="UniProtKB-EC"/>
</dbReference>
<keyword evidence="7" id="KW-0964">Secreted</keyword>
<keyword evidence="11" id="KW-0186">Copper</keyword>
<name>A0A2T3AVD8_AMORE</name>
<dbReference type="Pfam" id="PF00394">
    <property type="entry name" value="Cu-oxidase"/>
    <property type="match status" value="1"/>
</dbReference>
<dbReference type="CDD" id="cd13854">
    <property type="entry name" value="CuRO_1_MaLCC_like"/>
    <property type="match status" value="1"/>
</dbReference>
<protein>
    <recommendedName>
        <fullName evidence="6">laccase</fullName>
        <ecNumber evidence="6">1.10.3.2</ecNumber>
    </recommendedName>
</protein>
<evidence type="ECO:0000256" key="2">
    <source>
        <dbReference type="ARBA" id="ARBA00001935"/>
    </source>
</evidence>
<dbReference type="FunFam" id="2.60.40.420:FF:000021">
    <property type="entry name" value="Extracellular dihydrogeodin oxidase/laccase"/>
    <property type="match status" value="1"/>
</dbReference>
<dbReference type="OrthoDB" id="2121828at2759"/>
<dbReference type="Pfam" id="PF07732">
    <property type="entry name" value="Cu-oxidase_3"/>
    <property type="match status" value="1"/>
</dbReference>
<dbReference type="RefSeq" id="XP_024718638.1">
    <property type="nucleotide sequence ID" value="XM_024861983.1"/>
</dbReference>
<evidence type="ECO:0000256" key="1">
    <source>
        <dbReference type="ARBA" id="ARBA00000349"/>
    </source>
</evidence>
<dbReference type="GeneID" id="36570064"/>
<dbReference type="InterPro" id="IPR011706">
    <property type="entry name" value="Cu-oxidase_C"/>
</dbReference>
<dbReference type="InterPro" id="IPR002355">
    <property type="entry name" value="Cu_oxidase_Cu_BS"/>
</dbReference>
<evidence type="ECO:0000256" key="11">
    <source>
        <dbReference type="ARBA" id="ARBA00023008"/>
    </source>
</evidence>
<evidence type="ECO:0000259" key="15">
    <source>
        <dbReference type="Pfam" id="PF00394"/>
    </source>
</evidence>
<comment type="catalytic activity">
    <reaction evidence="1">
        <text>4 hydroquinone + O2 = 4 benzosemiquinone + 2 H2O</text>
        <dbReference type="Rhea" id="RHEA:11276"/>
        <dbReference type="ChEBI" id="CHEBI:15377"/>
        <dbReference type="ChEBI" id="CHEBI:15379"/>
        <dbReference type="ChEBI" id="CHEBI:17594"/>
        <dbReference type="ChEBI" id="CHEBI:17977"/>
        <dbReference type="EC" id="1.10.3.2"/>
    </reaction>
</comment>
<dbReference type="GO" id="GO:0046274">
    <property type="term" value="P:lignin catabolic process"/>
    <property type="evidence" value="ECO:0007669"/>
    <property type="project" value="UniProtKB-KW"/>
</dbReference>
<dbReference type="Pfam" id="PF07731">
    <property type="entry name" value="Cu-oxidase_2"/>
    <property type="match status" value="1"/>
</dbReference>
<keyword evidence="19" id="KW-1185">Reference proteome</keyword>
<reference evidence="18 19" key="1">
    <citation type="journal article" date="2018" name="New Phytol.">
        <title>Comparative genomics and transcriptomics depict ericoid mycorrhizal fungi as versatile saprotrophs and plant mutualists.</title>
        <authorList>
            <person name="Martino E."/>
            <person name="Morin E."/>
            <person name="Grelet G.A."/>
            <person name="Kuo A."/>
            <person name="Kohler A."/>
            <person name="Daghino S."/>
            <person name="Barry K.W."/>
            <person name="Cichocki N."/>
            <person name="Clum A."/>
            <person name="Dockter R.B."/>
            <person name="Hainaut M."/>
            <person name="Kuo R.C."/>
            <person name="LaButti K."/>
            <person name="Lindahl B.D."/>
            <person name="Lindquist E.A."/>
            <person name="Lipzen A."/>
            <person name="Khouja H.R."/>
            <person name="Magnuson J."/>
            <person name="Murat C."/>
            <person name="Ohm R.A."/>
            <person name="Singer S.W."/>
            <person name="Spatafora J.W."/>
            <person name="Wang M."/>
            <person name="Veneault-Fourrey C."/>
            <person name="Henrissat B."/>
            <person name="Grigoriev I.V."/>
            <person name="Martin F.M."/>
            <person name="Perotto S."/>
        </authorList>
    </citation>
    <scope>NUCLEOTIDE SEQUENCE [LARGE SCALE GENOMIC DNA]</scope>
    <source>
        <strain evidence="18 19">ATCC 22711</strain>
    </source>
</reference>
<dbReference type="CDD" id="cd13880">
    <property type="entry name" value="CuRO_2_MaLCC_like"/>
    <property type="match status" value="1"/>
</dbReference>
<feature type="signal peptide" evidence="14">
    <location>
        <begin position="1"/>
        <end position="17"/>
    </location>
</feature>
<evidence type="ECO:0000256" key="7">
    <source>
        <dbReference type="ARBA" id="ARBA00022525"/>
    </source>
</evidence>
<comment type="function">
    <text evidence="3">Lignin degradation and detoxification of lignin-derived products.</text>
</comment>
<dbReference type="CDD" id="cd13901">
    <property type="entry name" value="CuRO_3_MaLCC_like"/>
    <property type="match status" value="1"/>
</dbReference>
<evidence type="ECO:0000256" key="8">
    <source>
        <dbReference type="ARBA" id="ARBA00022723"/>
    </source>
</evidence>
<evidence type="ECO:0000256" key="13">
    <source>
        <dbReference type="ARBA" id="ARBA00023185"/>
    </source>
</evidence>
<dbReference type="AlphaFoldDB" id="A0A2T3AVD8"/>
<dbReference type="InterPro" id="IPR045087">
    <property type="entry name" value="Cu-oxidase_fam"/>
</dbReference>
<proteinExistence type="inferred from homology"/>
<dbReference type="EC" id="1.10.3.2" evidence="6"/>
<dbReference type="GO" id="GO:0005576">
    <property type="term" value="C:extracellular region"/>
    <property type="evidence" value="ECO:0007669"/>
    <property type="project" value="UniProtKB-SubCell"/>
</dbReference>
<dbReference type="InterPro" id="IPR033138">
    <property type="entry name" value="Cu_oxidase_CS"/>
</dbReference>
<feature type="chain" id="PRO_5015773967" description="laccase" evidence="14">
    <location>
        <begin position="18"/>
        <end position="586"/>
    </location>
</feature>
<evidence type="ECO:0000259" key="16">
    <source>
        <dbReference type="Pfam" id="PF07731"/>
    </source>
</evidence>
<evidence type="ECO:0000256" key="3">
    <source>
        <dbReference type="ARBA" id="ARBA00002075"/>
    </source>
</evidence>
<keyword evidence="14" id="KW-0732">Signal</keyword>
<evidence type="ECO:0000313" key="19">
    <source>
        <dbReference type="Proteomes" id="UP000241818"/>
    </source>
</evidence>
<dbReference type="PROSITE" id="PS00080">
    <property type="entry name" value="MULTICOPPER_OXIDASE2"/>
    <property type="match status" value="1"/>
</dbReference>
<keyword evidence="13" id="KW-0439">Lignin degradation</keyword>
<evidence type="ECO:0000256" key="14">
    <source>
        <dbReference type="SAM" id="SignalP"/>
    </source>
</evidence>
<evidence type="ECO:0000256" key="5">
    <source>
        <dbReference type="ARBA" id="ARBA00010609"/>
    </source>
</evidence>
<keyword evidence="10" id="KW-0560">Oxidoreductase</keyword>
<accession>A0A2T3AVD8</accession>
<gene>
    <name evidence="18" type="ORF">M430DRAFT_126342</name>
</gene>
<evidence type="ECO:0000313" key="18">
    <source>
        <dbReference type="EMBL" id="PSS12640.1"/>
    </source>
</evidence>
<evidence type="ECO:0000256" key="12">
    <source>
        <dbReference type="ARBA" id="ARBA00023180"/>
    </source>
</evidence>
<comment type="cofactor">
    <cofactor evidence="2">
        <name>Cu cation</name>
        <dbReference type="ChEBI" id="CHEBI:23378"/>
    </cofactor>
</comment>
<dbReference type="InParanoid" id="A0A2T3AVD8"/>
<dbReference type="InterPro" id="IPR001117">
    <property type="entry name" value="Cu-oxidase_2nd"/>
</dbReference>
<sequence>MRLNYLAALFLGSFVVAQNDYPNLPTSFLQTSSPVTPLLQGFPWGTRTANNTNPYPPATGVIRAYDFTIKRGTVAPDGYTRDVLLVNGKFPGPLIEANWGDTIQVTVHNEISGPAEGTALHWHGLLQKTSQWMDGVPGVQQCPIPPGGSFTYSFLADLYGSSWYHSHYSAQYAGGLFGPMIIHGPSTVNYDIDIGPVMLTDYYHKDYFSILEGVMGTNPDLSLIAPQSVNNLINGRNNFDCSTLTSDDTAHCVSNAGISKFKFTAGKKHRLRLINAGAEAIQMFSIDGHNMTVIANDFVPIIPYQTQVVTLGVGQRTDVIVQGLPVKQGSYTMRSSIADCSRTIQPNATAIVYYSIFNKESKPKSTPWPAFTEAVANNCANDPLTETQPWFPITPDPSPPTTETITIGFGQNASGNSVFTMNTVSFRANYNEPILLLSKLGNNSYPDSPEWNVYNFGSNSSMRIIINNPGGPAHPMHLHGHNMFVESVGLGSWDGTVVRPANPQRRDVQIVPAGGYLVLQITADNPGAWPLHCHIAWHVSAGLYVTVLERPADIANLPIPSIMSQTCRDWAAFENTTVVDQIDSGL</sequence>
<dbReference type="InterPro" id="IPR008972">
    <property type="entry name" value="Cupredoxin"/>
</dbReference>
<dbReference type="PANTHER" id="PTHR11709:SF145">
    <property type="entry name" value="LCC1"/>
    <property type="match status" value="1"/>
</dbReference>
<evidence type="ECO:0000256" key="9">
    <source>
        <dbReference type="ARBA" id="ARBA00022737"/>
    </source>
</evidence>
<evidence type="ECO:0000256" key="10">
    <source>
        <dbReference type="ARBA" id="ARBA00023002"/>
    </source>
</evidence>
<dbReference type="EMBL" id="KZ679015">
    <property type="protein sequence ID" value="PSS12640.1"/>
    <property type="molecule type" value="Genomic_DNA"/>
</dbReference>
<keyword evidence="9" id="KW-0677">Repeat</keyword>
<dbReference type="GO" id="GO:0005507">
    <property type="term" value="F:copper ion binding"/>
    <property type="evidence" value="ECO:0007669"/>
    <property type="project" value="InterPro"/>
</dbReference>
<feature type="domain" description="Plastocyanin-like" evidence="16">
    <location>
        <begin position="421"/>
        <end position="552"/>
    </location>
</feature>
<comment type="similarity">
    <text evidence="5">Belongs to the multicopper oxidase family.</text>
</comment>
<dbReference type="PANTHER" id="PTHR11709">
    <property type="entry name" value="MULTI-COPPER OXIDASE"/>
    <property type="match status" value="1"/>
</dbReference>
<evidence type="ECO:0000256" key="6">
    <source>
        <dbReference type="ARBA" id="ARBA00012297"/>
    </source>
</evidence>
<dbReference type="FunFam" id="2.60.40.420:FF:000038">
    <property type="entry name" value="Extracellular dihydrogeodin oxidase/laccase"/>
    <property type="match status" value="1"/>
</dbReference>
<dbReference type="PROSITE" id="PS00079">
    <property type="entry name" value="MULTICOPPER_OXIDASE1"/>
    <property type="match status" value="1"/>
</dbReference>
<dbReference type="Gene3D" id="2.60.40.420">
    <property type="entry name" value="Cupredoxins - blue copper proteins"/>
    <property type="match status" value="3"/>
</dbReference>
<dbReference type="STRING" id="857342.A0A2T3AVD8"/>
<feature type="domain" description="Plastocyanin-like" evidence="15">
    <location>
        <begin position="196"/>
        <end position="355"/>
    </location>
</feature>
<feature type="domain" description="Plastocyanin-like" evidence="17">
    <location>
        <begin position="69"/>
        <end position="185"/>
    </location>
</feature>